<evidence type="ECO:0000256" key="4">
    <source>
        <dbReference type="ARBA" id="ARBA00023186"/>
    </source>
</evidence>
<name>A0A507CCM7_9FUNG</name>
<evidence type="ECO:0000256" key="6">
    <source>
        <dbReference type="SAM" id="Coils"/>
    </source>
</evidence>
<dbReference type="GO" id="GO:0051082">
    <property type="term" value="F:unfolded protein binding"/>
    <property type="evidence" value="ECO:0007669"/>
    <property type="project" value="TreeGrafter"/>
</dbReference>
<dbReference type="GO" id="GO:0031072">
    <property type="term" value="F:heat shock protein binding"/>
    <property type="evidence" value="ECO:0007669"/>
    <property type="project" value="TreeGrafter"/>
</dbReference>
<dbReference type="Gene3D" id="6.10.140.250">
    <property type="match status" value="1"/>
</dbReference>
<dbReference type="GO" id="GO:0006457">
    <property type="term" value="P:protein folding"/>
    <property type="evidence" value="ECO:0007669"/>
    <property type="project" value="TreeGrafter"/>
</dbReference>
<dbReference type="SMART" id="SM01070">
    <property type="entry name" value="CDC37_M"/>
    <property type="match status" value="1"/>
</dbReference>
<evidence type="ECO:0000259" key="8">
    <source>
        <dbReference type="SMART" id="SM01069"/>
    </source>
</evidence>
<evidence type="ECO:0000256" key="1">
    <source>
        <dbReference type="ARBA" id="ARBA00004496"/>
    </source>
</evidence>
<organism evidence="11 12">
    <name type="scientific">Synchytrium microbalum</name>
    <dbReference type="NCBI Taxonomy" id="1806994"/>
    <lineage>
        <taxon>Eukaryota</taxon>
        <taxon>Fungi</taxon>
        <taxon>Fungi incertae sedis</taxon>
        <taxon>Chytridiomycota</taxon>
        <taxon>Chytridiomycota incertae sedis</taxon>
        <taxon>Chytridiomycetes</taxon>
        <taxon>Synchytriales</taxon>
        <taxon>Synchytriaceae</taxon>
        <taxon>Synchytrium</taxon>
    </lineage>
</organism>
<comment type="similarity">
    <text evidence="2">Belongs to the CDC37 family.</text>
</comment>
<evidence type="ECO:0000256" key="5">
    <source>
        <dbReference type="ARBA" id="ARBA00031396"/>
    </source>
</evidence>
<evidence type="ECO:0000259" key="9">
    <source>
        <dbReference type="SMART" id="SM01070"/>
    </source>
</evidence>
<feature type="compositionally biased region" description="Low complexity" evidence="7">
    <location>
        <begin position="222"/>
        <end position="244"/>
    </location>
</feature>
<evidence type="ECO:0000256" key="3">
    <source>
        <dbReference type="ARBA" id="ARBA00022490"/>
    </source>
</evidence>
<dbReference type="GO" id="GO:0050821">
    <property type="term" value="P:protein stabilization"/>
    <property type="evidence" value="ECO:0007669"/>
    <property type="project" value="TreeGrafter"/>
</dbReference>
<evidence type="ECO:0000256" key="2">
    <source>
        <dbReference type="ARBA" id="ARBA00006222"/>
    </source>
</evidence>
<keyword evidence="12" id="KW-1185">Reference proteome</keyword>
<dbReference type="InterPro" id="IPR013874">
    <property type="entry name" value="Cdc37_Hsp90-bd"/>
</dbReference>
<evidence type="ECO:0000313" key="12">
    <source>
        <dbReference type="Proteomes" id="UP000319731"/>
    </source>
</evidence>
<feature type="domain" description="Cdc37 N-terminal" evidence="10">
    <location>
        <begin position="2"/>
        <end position="190"/>
    </location>
</feature>
<reference evidence="11 12" key="1">
    <citation type="journal article" date="2019" name="Sci. Rep.">
        <title>Comparative genomics of chytrid fungi reveal insights into the obligate biotrophic and pathogenic lifestyle of Synchytrium endobioticum.</title>
        <authorList>
            <person name="van de Vossenberg B.T.L.H."/>
            <person name="Warris S."/>
            <person name="Nguyen H.D.T."/>
            <person name="van Gent-Pelzer M.P.E."/>
            <person name="Joly D.L."/>
            <person name="van de Geest H.C."/>
            <person name="Bonants P.J.M."/>
            <person name="Smith D.S."/>
            <person name="Levesque C.A."/>
            <person name="van der Lee T.A.J."/>
        </authorList>
    </citation>
    <scope>NUCLEOTIDE SEQUENCE [LARGE SCALE GENOMIC DNA]</scope>
    <source>
        <strain evidence="11 12">JEL517</strain>
    </source>
</reference>
<evidence type="ECO:0000259" key="10">
    <source>
        <dbReference type="SMART" id="SM01071"/>
    </source>
</evidence>
<feature type="coiled-coil region" evidence="6">
    <location>
        <begin position="345"/>
        <end position="379"/>
    </location>
</feature>
<dbReference type="Pfam" id="PF08564">
    <property type="entry name" value="CDC37_C"/>
    <property type="match status" value="1"/>
</dbReference>
<dbReference type="InterPro" id="IPR013855">
    <property type="entry name" value="Cdc37_N_dom"/>
</dbReference>
<dbReference type="Pfam" id="PF08565">
    <property type="entry name" value="CDC37_M"/>
    <property type="match status" value="1"/>
</dbReference>
<dbReference type="GO" id="GO:0005737">
    <property type="term" value="C:cytoplasm"/>
    <property type="evidence" value="ECO:0007669"/>
    <property type="project" value="UniProtKB-SubCell"/>
</dbReference>
<dbReference type="PANTHER" id="PTHR12800">
    <property type="entry name" value="CDC37-RELATED"/>
    <property type="match status" value="1"/>
</dbReference>
<protein>
    <recommendedName>
        <fullName evidence="5">Hsp90 chaperone protein kinase-targeting subunit</fullName>
    </recommendedName>
</protein>
<sequence length="461" mass="51513">MPINYSKWDKLELSDDDDFEGHPNVDKASEIRLRQAEIHRQRRERRIKIDALKGESTLIAYTASQLLNLNTSQPPESLVTELTALRTTLIDKANELSSNTWKEANTERDYRWGPYEPDAMVQDMHPFGPDLDLLILVASKSGDVASLIKKLLDNQAERNVVIKEEVVRLEKEEGAKMTSENMYKEGFNKTIVSKESDPNLKGKETAPAKTATQTVIATLNSKAAAAAEESSKSQPSSTSTPPQAVEAGEEDFITNSTAAAFAELSTMEESYRFLMSNMSIVTDDNSDEILAEAMREEMAGNPRKARQCVAQSLILQYCAKLGRDGVRLFFERLKTSTHGARDLYMNDVTATYQRIANRVKEIQKESEEKEQAAAEARIAAALQPDGSYALPEDATASEYYRVRAEVFASLPREFQRALLSQDADQINQVMSTLPKQQVEDMVDRCVNCGLLDMDDGEEEEA</sequence>
<dbReference type="AlphaFoldDB" id="A0A507CCM7"/>
<gene>
    <name evidence="11" type="ORF">SmJEL517_g00910</name>
</gene>
<proteinExistence type="inferred from homology"/>
<dbReference type="Proteomes" id="UP000319731">
    <property type="component" value="Unassembled WGS sequence"/>
</dbReference>
<dbReference type="Pfam" id="PF03234">
    <property type="entry name" value="CDC37_N"/>
    <property type="match status" value="1"/>
</dbReference>
<feature type="domain" description="Cdc37 C-terminal" evidence="8">
    <location>
        <begin position="388"/>
        <end position="461"/>
    </location>
</feature>
<dbReference type="STRING" id="1806994.A0A507CCM7"/>
<dbReference type="Gene3D" id="1.20.58.610">
    <property type="entry name" value="Cdc37, Hsp90 binding domain"/>
    <property type="match status" value="1"/>
</dbReference>
<dbReference type="InterPro" id="IPR038189">
    <property type="entry name" value="Cdc37_Hsp90-bd_sf"/>
</dbReference>
<evidence type="ECO:0000256" key="7">
    <source>
        <dbReference type="SAM" id="MobiDB-lite"/>
    </source>
</evidence>
<dbReference type="EMBL" id="QEAO01000003">
    <property type="protein sequence ID" value="TPX36929.1"/>
    <property type="molecule type" value="Genomic_DNA"/>
</dbReference>
<dbReference type="SUPFAM" id="SSF101391">
    <property type="entry name" value="Hsp90 co-chaperone CDC37"/>
    <property type="match status" value="1"/>
</dbReference>
<evidence type="ECO:0000313" key="11">
    <source>
        <dbReference type="EMBL" id="TPX36929.1"/>
    </source>
</evidence>
<dbReference type="GO" id="GO:0019901">
    <property type="term" value="F:protein kinase binding"/>
    <property type="evidence" value="ECO:0007669"/>
    <property type="project" value="InterPro"/>
</dbReference>
<comment type="caution">
    <text evidence="11">The sequence shown here is derived from an EMBL/GenBank/DDBJ whole genome shotgun (WGS) entry which is preliminary data.</text>
</comment>
<accession>A0A507CCM7</accession>
<dbReference type="InterPro" id="IPR004918">
    <property type="entry name" value="Cdc37"/>
</dbReference>
<comment type="subcellular location">
    <subcellularLocation>
        <location evidence="1">Cytoplasm</location>
    </subcellularLocation>
</comment>
<keyword evidence="4" id="KW-0143">Chaperone</keyword>
<keyword evidence="3" id="KW-0963">Cytoplasm</keyword>
<dbReference type="SMART" id="SM01071">
    <property type="entry name" value="CDC37_N"/>
    <property type="match status" value="1"/>
</dbReference>
<dbReference type="SMART" id="SM01069">
    <property type="entry name" value="CDC37_C"/>
    <property type="match status" value="1"/>
</dbReference>
<dbReference type="GeneID" id="42002135"/>
<dbReference type="RefSeq" id="XP_031027000.1">
    <property type="nucleotide sequence ID" value="XM_031166838.1"/>
</dbReference>
<feature type="domain" description="Cdc37 Hsp90 binding" evidence="9">
    <location>
        <begin position="193"/>
        <end position="370"/>
    </location>
</feature>
<dbReference type="InterPro" id="IPR013873">
    <property type="entry name" value="Cdc37_C"/>
</dbReference>
<dbReference type="OrthoDB" id="440202at2759"/>
<feature type="region of interest" description="Disordered" evidence="7">
    <location>
        <begin position="222"/>
        <end position="249"/>
    </location>
</feature>
<keyword evidence="6" id="KW-0175">Coiled coil</keyword>
<dbReference type="GO" id="GO:0051087">
    <property type="term" value="F:protein-folding chaperone binding"/>
    <property type="evidence" value="ECO:0007669"/>
    <property type="project" value="TreeGrafter"/>
</dbReference>
<dbReference type="PANTHER" id="PTHR12800:SF4">
    <property type="entry name" value="HSP90 CO-CHAPERONE CDC37"/>
    <property type="match status" value="1"/>
</dbReference>